<dbReference type="AlphaFoldDB" id="A0A0N0ZWM7"/>
<dbReference type="OrthoDB" id="948999at2"/>
<reference evidence="4 5" key="1">
    <citation type="journal article" date="2015" name="Genom Data">
        <title>Draft genome sequence of a multidrug-resistant Chryseobacterium indologenes isolate from Malaysia.</title>
        <authorList>
            <person name="Yu C.Y."/>
            <person name="Ang G.Y."/>
            <person name="Cheng H.J."/>
            <person name="Cheong Y.M."/>
            <person name="Yin W.F."/>
            <person name="Chan K.G."/>
        </authorList>
    </citation>
    <scope>NUCLEOTIDE SEQUENCE [LARGE SCALE GENOMIC DNA]</scope>
    <source>
        <strain evidence="4 5">CI_885</strain>
    </source>
</reference>
<keyword evidence="3" id="KW-0812">Transmembrane</keyword>
<feature type="coiled-coil region" evidence="1">
    <location>
        <begin position="225"/>
        <end position="274"/>
    </location>
</feature>
<dbReference type="RefSeq" id="WP_062696491.1">
    <property type="nucleotide sequence ID" value="NZ_LJOD01000001.1"/>
</dbReference>
<dbReference type="Proteomes" id="UP000037953">
    <property type="component" value="Unassembled WGS sequence"/>
</dbReference>
<keyword evidence="3" id="KW-1133">Transmembrane helix</keyword>
<evidence type="ECO:0000313" key="5">
    <source>
        <dbReference type="Proteomes" id="UP000037953"/>
    </source>
</evidence>
<comment type="caution">
    <text evidence="4">The sequence shown here is derived from an EMBL/GenBank/DDBJ whole genome shotgun (WGS) entry which is preliminary data.</text>
</comment>
<feature type="region of interest" description="Disordered" evidence="2">
    <location>
        <begin position="338"/>
        <end position="357"/>
    </location>
</feature>
<keyword evidence="1" id="KW-0175">Coiled coil</keyword>
<organism evidence="4 5">
    <name type="scientific">Chryseobacterium indologenes</name>
    <name type="common">Flavobacterium indologenes</name>
    <dbReference type="NCBI Taxonomy" id="253"/>
    <lineage>
        <taxon>Bacteria</taxon>
        <taxon>Pseudomonadati</taxon>
        <taxon>Bacteroidota</taxon>
        <taxon>Flavobacteriia</taxon>
        <taxon>Flavobacteriales</taxon>
        <taxon>Weeksellaceae</taxon>
        <taxon>Chryseobacterium group</taxon>
        <taxon>Chryseobacterium</taxon>
    </lineage>
</organism>
<sequence length="532" mass="60412">MNGTYFFTAFGTFGNPNGFRQSFVLGGNAAIAKEIRTFDLKTNAIKLFPDSCIYALRKDYAGGSGLISYCLYTFAKEQNSNRGGTFIGSGLLFSGKSASEGLVIDTLNEFHENLEKNNVTEEVISVSHSDQFVVQKPKDFDKLGFHLKEIDEVDFTRFNGNYLVVYCMTDPAELKEMFTKAVQLLNVYDTIYFTQSSEIAEFVQQKGIFKIVNTDGFDNEIRILQKEKEKSVQDMIRELETEKENLKDEKQKVINETNQQIERNVQRHQENEKKIQTCRDSVRVIGQEYDQYSKKLDELIKVLRSGGKTETVKKEYHENKKVLDSAISQNKKVSSLDTVLSSGPARPETLKQNPFSGNSLAEFNAGRSREENPKSGAVIYKIMTFALLFLLAGSYLSYFLFFSKGHKIEIPYAEASVSENQDNMETIPIAQPDSAIARTTETEGNLNPQPNSELNDNDRILISKKVKSGTKIDSLVNAVYELNPSTIKDYYKHQKKDYKQKLYRINTASFSVKGPDTIWVDTLKKVPNYNKF</sequence>
<gene>
    <name evidence="4" type="ORF">AOB46_02710</name>
</gene>
<dbReference type="EMBL" id="LJOD01000001">
    <property type="protein sequence ID" value="KPE52916.1"/>
    <property type="molecule type" value="Genomic_DNA"/>
</dbReference>
<keyword evidence="3" id="KW-0472">Membrane</keyword>
<reference evidence="5" key="2">
    <citation type="submission" date="2015-09" db="EMBL/GenBank/DDBJ databases">
        <title>Draft genome sequence of a multidrug-resistant Chryseobacterium indologenes isolate from Malaysia.</title>
        <authorList>
            <person name="Yu C.Y."/>
            <person name="Ang G.Y."/>
            <person name="Chan K.-G."/>
        </authorList>
    </citation>
    <scope>NUCLEOTIDE SEQUENCE [LARGE SCALE GENOMIC DNA]</scope>
    <source>
        <strain evidence="5">CI_885</strain>
    </source>
</reference>
<feature type="transmembrane region" description="Helical" evidence="3">
    <location>
        <begin position="378"/>
        <end position="401"/>
    </location>
</feature>
<accession>A0A0N0ZWM7</accession>
<name>A0A0N0ZWM7_CHRID</name>
<protein>
    <submittedName>
        <fullName evidence="4">Uncharacterized protein</fullName>
    </submittedName>
</protein>
<evidence type="ECO:0000313" key="4">
    <source>
        <dbReference type="EMBL" id="KPE52916.1"/>
    </source>
</evidence>
<evidence type="ECO:0000256" key="2">
    <source>
        <dbReference type="SAM" id="MobiDB-lite"/>
    </source>
</evidence>
<dbReference type="PATRIC" id="fig|253.9.peg.575"/>
<proteinExistence type="predicted"/>
<evidence type="ECO:0000256" key="3">
    <source>
        <dbReference type="SAM" id="Phobius"/>
    </source>
</evidence>
<evidence type="ECO:0000256" key="1">
    <source>
        <dbReference type="SAM" id="Coils"/>
    </source>
</evidence>